<dbReference type="GO" id="GO:0006412">
    <property type="term" value="P:translation"/>
    <property type="evidence" value="ECO:0007669"/>
    <property type="project" value="UniProtKB-UniRule"/>
</dbReference>
<dbReference type="GO" id="GO:1990904">
    <property type="term" value="C:ribonucleoprotein complex"/>
    <property type="evidence" value="ECO:0007669"/>
    <property type="project" value="UniProtKB-KW"/>
</dbReference>
<dbReference type="InterPro" id="IPR012677">
    <property type="entry name" value="Nucleotide-bd_a/b_plait_sf"/>
</dbReference>
<comment type="similarity">
    <text evidence="1 4">Belongs to the universal ribosomal protein uL23 family.</text>
</comment>
<evidence type="ECO:0000256" key="2">
    <source>
        <dbReference type="ARBA" id="ARBA00022980"/>
    </source>
</evidence>
<dbReference type="Pfam" id="PF00276">
    <property type="entry name" value="Ribosomal_L23"/>
    <property type="match status" value="1"/>
</dbReference>
<dbReference type="EMBL" id="PFLF01000092">
    <property type="protein sequence ID" value="PIY68737.1"/>
    <property type="molecule type" value="Genomic_DNA"/>
</dbReference>
<accession>A0A2M7QCT0</accession>
<dbReference type="HAMAP" id="MF_01369_B">
    <property type="entry name" value="Ribosomal_uL23_B"/>
    <property type="match status" value="1"/>
</dbReference>
<keyword evidence="4" id="KW-0694">RNA-binding</keyword>
<dbReference type="AlphaFoldDB" id="A0A2M7QCT0"/>
<dbReference type="GO" id="GO:0019843">
    <property type="term" value="F:rRNA binding"/>
    <property type="evidence" value="ECO:0007669"/>
    <property type="project" value="UniProtKB-UniRule"/>
</dbReference>
<keyword evidence="2 4" id="KW-0689">Ribosomal protein</keyword>
<evidence type="ECO:0000256" key="4">
    <source>
        <dbReference type="HAMAP-Rule" id="MF_01369"/>
    </source>
</evidence>
<reference evidence="6" key="1">
    <citation type="submission" date="2017-09" db="EMBL/GenBank/DDBJ databases">
        <title>Depth-based differentiation of microbial function through sediment-hosted aquifers and enrichment of novel symbionts in the deep terrestrial subsurface.</title>
        <authorList>
            <person name="Probst A.J."/>
            <person name="Ladd B."/>
            <person name="Jarett J.K."/>
            <person name="Geller-Mcgrath D.E."/>
            <person name="Sieber C.M.K."/>
            <person name="Emerson J.B."/>
            <person name="Anantharaman K."/>
            <person name="Thomas B.C."/>
            <person name="Malmstrom R."/>
            <person name="Stieglmeier M."/>
            <person name="Klingl A."/>
            <person name="Woyke T."/>
            <person name="Ryan C.M."/>
            <person name="Banfield J.F."/>
        </authorList>
    </citation>
    <scope>NUCLEOTIDE SEQUENCE [LARGE SCALE GENOMIC DNA]</scope>
</reference>
<dbReference type="Proteomes" id="UP000230108">
    <property type="component" value="Unassembled WGS sequence"/>
</dbReference>
<comment type="function">
    <text evidence="4">One of the early assembly proteins it binds 23S rRNA. One of the proteins that surrounds the polypeptide exit tunnel on the outside of the ribosome. Forms the main docking site for trigger factor binding to the ribosome.</text>
</comment>
<dbReference type="InterPro" id="IPR013025">
    <property type="entry name" value="Ribosomal_uL23-like"/>
</dbReference>
<protein>
    <recommendedName>
        <fullName evidence="4">Large ribosomal subunit protein uL23</fullName>
    </recommendedName>
</protein>
<evidence type="ECO:0000313" key="6">
    <source>
        <dbReference type="Proteomes" id="UP000230108"/>
    </source>
</evidence>
<proteinExistence type="inferred from homology"/>
<comment type="subunit">
    <text evidence="4">Part of the 50S ribosomal subunit. Contacts protein L29, and trigger factor when it is bound to the ribosome.</text>
</comment>
<keyword evidence="3 4" id="KW-0687">Ribonucleoprotein</keyword>
<evidence type="ECO:0000313" key="5">
    <source>
        <dbReference type="EMBL" id="PIY68737.1"/>
    </source>
</evidence>
<keyword evidence="4" id="KW-0699">rRNA-binding</keyword>
<evidence type="ECO:0000256" key="1">
    <source>
        <dbReference type="ARBA" id="ARBA00006700"/>
    </source>
</evidence>
<dbReference type="InterPro" id="IPR012678">
    <property type="entry name" value="Ribosomal_uL23/eL15/eS24_sf"/>
</dbReference>
<evidence type="ECO:0000256" key="3">
    <source>
        <dbReference type="ARBA" id="ARBA00023274"/>
    </source>
</evidence>
<comment type="caution">
    <text evidence="5">The sequence shown here is derived from an EMBL/GenBank/DDBJ whole genome shotgun (WGS) entry which is preliminary data.</text>
</comment>
<dbReference type="GO" id="GO:0003735">
    <property type="term" value="F:structural constituent of ribosome"/>
    <property type="evidence" value="ECO:0007669"/>
    <property type="project" value="InterPro"/>
</dbReference>
<sequence length="95" mass="10648">MKINDVIIKPLLTEKATAQVSANIYTFEVAFDASKYQVAKAVEALFKVKVTDVKVNIRKGKTRRVGKKMNVKAVPPRKIAYIRIKEGTINVFPKA</sequence>
<dbReference type="GO" id="GO:0005840">
    <property type="term" value="C:ribosome"/>
    <property type="evidence" value="ECO:0007669"/>
    <property type="project" value="UniProtKB-KW"/>
</dbReference>
<gene>
    <name evidence="4 5" type="primary">rplW</name>
    <name evidence="5" type="ORF">COY90_04275</name>
</gene>
<dbReference type="Gene3D" id="3.30.70.330">
    <property type="match status" value="1"/>
</dbReference>
<organism evidence="5 6">
    <name type="scientific">Candidatus Roizmanbacteria bacterium CG_4_10_14_0_8_um_filter_39_9</name>
    <dbReference type="NCBI Taxonomy" id="1974829"/>
    <lineage>
        <taxon>Bacteria</taxon>
        <taxon>Candidatus Roizmaniibacteriota</taxon>
    </lineage>
</organism>
<dbReference type="SUPFAM" id="SSF54189">
    <property type="entry name" value="Ribosomal proteins S24e, L23 and L15e"/>
    <property type="match status" value="1"/>
</dbReference>
<name>A0A2M7QCT0_9BACT</name>